<dbReference type="CDD" id="cd00093">
    <property type="entry name" value="HTH_XRE"/>
    <property type="match status" value="1"/>
</dbReference>
<sequence>MKRINNKAVGRRIKERRMELGYTQEQLSELCGISTSYLGHIERGARTISVNMLYTLSEVLNMSTDEILFDSFTTDDSLLVHVSAVLEKCDDEKKKQFFYNSVKTLASQIDEL</sequence>
<dbReference type="PANTHER" id="PTHR46797:SF1">
    <property type="entry name" value="METHYLPHOSPHONATE SYNTHASE"/>
    <property type="match status" value="1"/>
</dbReference>
<dbReference type="Proteomes" id="UP000823877">
    <property type="component" value="Unassembled WGS sequence"/>
</dbReference>
<name>A0A9D2MH11_9FIRM</name>
<dbReference type="InterPro" id="IPR010982">
    <property type="entry name" value="Lambda_DNA-bd_dom_sf"/>
</dbReference>
<dbReference type="InterPro" id="IPR050807">
    <property type="entry name" value="TransReg_Diox_bact_type"/>
</dbReference>
<reference evidence="3" key="1">
    <citation type="journal article" date="2021" name="PeerJ">
        <title>Extensive microbial diversity within the chicken gut microbiome revealed by metagenomics and culture.</title>
        <authorList>
            <person name="Gilroy R."/>
            <person name="Ravi A."/>
            <person name="Getino M."/>
            <person name="Pursley I."/>
            <person name="Horton D.L."/>
            <person name="Alikhan N.F."/>
            <person name="Baker D."/>
            <person name="Gharbi K."/>
            <person name="Hall N."/>
            <person name="Watson M."/>
            <person name="Adriaenssens E.M."/>
            <person name="Foster-Nyarko E."/>
            <person name="Jarju S."/>
            <person name="Secka A."/>
            <person name="Antonio M."/>
            <person name="Oren A."/>
            <person name="Chaudhuri R.R."/>
            <person name="La Ragione R."/>
            <person name="Hildebrand F."/>
            <person name="Pallen M.J."/>
        </authorList>
    </citation>
    <scope>NUCLEOTIDE SEQUENCE</scope>
    <source>
        <strain evidence="3">CHK188-16595</strain>
    </source>
</reference>
<proteinExistence type="predicted"/>
<dbReference type="GO" id="GO:0005829">
    <property type="term" value="C:cytosol"/>
    <property type="evidence" value="ECO:0007669"/>
    <property type="project" value="TreeGrafter"/>
</dbReference>
<comment type="caution">
    <text evidence="3">The sequence shown here is derived from an EMBL/GenBank/DDBJ whole genome shotgun (WGS) entry which is preliminary data.</text>
</comment>
<keyword evidence="1" id="KW-0238">DNA-binding</keyword>
<evidence type="ECO:0000313" key="4">
    <source>
        <dbReference type="Proteomes" id="UP000823877"/>
    </source>
</evidence>
<dbReference type="SUPFAM" id="SSF47413">
    <property type="entry name" value="lambda repressor-like DNA-binding domains"/>
    <property type="match status" value="1"/>
</dbReference>
<gene>
    <name evidence="3" type="ORF">IAA37_02625</name>
</gene>
<accession>A0A9D2MH11</accession>
<dbReference type="InterPro" id="IPR001387">
    <property type="entry name" value="Cro/C1-type_HTH"/>
</dbReference>
<dbReference type="Pfam" id="PF01381">
    <property type="entry name" value="HTH_3"/>
    <property type="match status" value="1"/>
</dbReference>
<organism evidence="3 4">
    <name type="scientific">Candidatus Eubacterium faecale</name>
    <dbReference type="NCBI Taxonomy" id="2838568"/>
    <lineage>
        <taxon>Bacteria</taxon>
        <taxon>Bacillati</taxon>
        <taxon>Bacillota</taxon>
        <taxon>Clostridia</taxon>
        <taxon>Eubacteriales</taxon>
        <taxon>Eubacteriaceae</taxon>
        <taxon>Eubacterium</taxon>
    </lineage>
</organism>
<evidence type="ECO:0000259" key="2">
    <source>
        <dbReference type="PROSITE" id="PS50943"/>
    </source>
</evidence>
<evidence type="ECO:0000313" key="3">
    <source>
        <dbReference type="EMBL" id="HJB74552.1"/>
    </source>
</evidence>
<dbReference type="EMBL" id="DWXN01000005">
    <property type="protein sequence ID" value="HJB74552.1"/>
    <property type="molecule type" value="Genomic_DNA"/>
</dbReference>
<reference evidence="3" key="2">
    <citation type="submission" date="2021-04" db="EMBL/GenBank/DDBJ databases">
        <authorList>
            <person name="Gilroy R."/>
        </authorList>
    </citation>
    <scope>NUCLEOTIDE SEQUENCE</scope>
    <source>
        <strain evidence="3">CHK188-16595</strain>
    </source>
</reference>
<dbReference type="GO" id="GO:0003677">
    <property type="term" value="F:DNA binding"/>
    <property type="evidence" value="ECO:0007669"/>
    <property type="project" value="UniProtKB-KW"/>
</dbReference>
<evidence type="ECO:0000256" key="1">
    <source>
        <dbReference type="ARBA" id="ARBA00023125"/>
    </source>
</evidence>
<dbReference type="Gene3D" id="1.10.260.40">
    <property type="entry name" value="lambda repressor-like DNA-binding domains"/>
    <property type="match status" value="1"/>
</dbReference>
<dbReference type="SMART" id="SM00530">
    <property type="entry name" value="HTH_XRE"/>
    <property type="match status" value="1"/>
</dbReference>
<feature type="domain" description="HTH cro/C1-type" evidence="2">
    <location>
        <begin position="13"/>
        <end position="67"/>
    </location>
</feature>
<protein>
    <submittedName>
        <fullName evidence="3">Helix-turn-helix transcriptional regulator</fullName>
    </submittedName>
</protein>
<dbReference type="AlphaFoldDB" id="A0A9D2MH11"/>
<dbReference type="PROSITE" id="PS50943">
    <property type="entry name" value="HTH_CROC1"/>
    <property type="match status" value="1"/>
</dbReference>
<dbReference type="GO" id="GO:0003700">
    <property type="term" value="F:DNA-binding transcription factor activity"/>
    <property type="evidence" value="ECO:0007669"/>
    <property type="project" value="TreeGrafter"/>
</dbReference>
<dbReference type="PANTHER" id="PTHR46797">
    <property type="entry name" value="HTH-TYPE TRANSCRIPTIONAL REGULATOR"/>
    <property type="match status" value="1"/>
</dbReference>